<sequence>MREALGSIPSSPLFSVHLFKFLNCIKPQPDQTISLPTLFPSSSPPARLSFSLVTNLFYGVANSFW</sequence>
<organism evidence="1 2">
    <name type="scientific">Suhomyces tanzawaensis NRRL Y-17324</name>
    <dbReference type="NCBI Taxonomy" id="984487"/>
    <lineage>
        <taxon>Eukaryota</taxon>
        <taxon>Fungi</taxon>
        <taxon>Dikarya</taxon>
        <taxon>Ascomycota</taxon>
        <taxon>Saccharomycotina</taxon>
        <taxon>Pichiomycetes</taxon>
        <taxon>Debaryomycetaceae</taxon>
        <taxon>Suhomyces</taxon>
    </lineage>
</organism>
<reference evidence="2" key="1">
    <citation type="submission" date="2016-05" db="EMBL/GenBank/DDBJ databases">
        <title>Comparative genomics of biotechnologically important yeasts.</title>
        <authorList>
            <consortium name="DOE Joint Genome Institute"/>
            <person name="Riley R."/>
            <person name="Haridas S."/>
            <person name="Wolfe K.H."/>
            <person name="Lopes M.R."/>
            <person name="Hittinger C.T."/>
            <person name="Goker M."/>
            <person name="Salamov A."/>
            <person name="Wisecaver J."/>
            <person name="Long T.M."/>
            <person name="Aerts A.L."/>
            <person name="Barry K."/>
            <person name="Choi C."/>
            <person name="Clum A."/>
            <person name="Coughlan A.Y."/>
            <person name="Deshpande S."/>
            <person name="Douglass A.P."/>
            <person name="Hanson S.J."/>
            <person name="Klenk H.-P."/>
            <person name="Labutti K."/>
            <person name="Lapidus A."/>
            <person name="Lindquist E."/>
            <person name="Lipzen A."/>
            <person name="Meier-Kolthoff J.P."/>
            <person name="Ohm R.A."/>
            <person name="Otillar R.P."/>
            <person name="Pangilinan J."/>
            <person name="Peng Y."/>
            <person name="Rokas A."/>
            <person name="Rosa C.A."/>
            <person name="Scheuner C."/>
            <person name="Sibirny A.A."/>
            <person name="Slot J.C."/>
            <person name="Stielow J.B."/>
            <person name="Sun H."/>
            <person name="Kurtzman C.P."/>
            <person name="Blackwell M."/>
            <person name="Grigoriev I.V."/>
            <person name="Jeffries T.W."/>
        </authorList>
    </citation>
    <scope>NUCLEOTIDE SEQUENCE [LARGE SCALE GENOMIC DNA]</scope>
    <source>
        <strain evidence="2">NRRL Y-17324</strain>
    </source>
</reference>
<keyword evidence="2" id="KW-1185">Reference proteome</keyword>
<protein>
    <submittedName>
        <fullName evidence="1">Uncharacterized protein</fullName>
    </submittedName>
</protein>
<evidence type="ECO:0000313" key="1">
    <source>
        <dbReference type="EMBL" id="ODV77771.1"/>
    </source>
</evidence>
<accession>A0A1E4SE23</accession>
<dbReference type="GeneID" id="30982369"/>
<dbReference type="EMBL" id="KV453914">
    <property type="protein sequence ID" value="ODV77771.1"/>
    <property type="molecule type" value="Genomic_DNA"/>
</dbReference>
<dbReference type="RefSeq" id="XP_020062893.1">
    <property type="nucleotide sequence ID" value="XM_020208232.1"/>
</dbReference>
<name>A0A1E4SE23_9ASCO</name>
<evidence type="ECO:0000313" key="2">
    <source>
        <dbReference type="Proteomes" id="UP000094285"/>
    </source>
</evidence>
<gene>
    <name evidence="1" type="ORF">CANTADRAFT_281410</name>
</gene>
<dbReference type="AlphaFoldDB" id="A0A1E4SE23"/>
<dbReference type="Proteomes" id="UP000094285">
    <property type="component" value="Unassembled WGS sequence"/>
</dbReference>
<proteinExistence type="predicted"/>